<evidence type="ECO:0000313" key="2">
    <source>
        <dbReference type="Proteomes" id="UP000002949"/>
    </source>
</evidence>
<organism evidence="1 2">
    <name type="scientific">Mesorhizobium amorphae CCNWGS0123</name>
    <dbReference type="NCBI Taxonomy" id="1082933"/>
    <lineage>
        <taxon>Bacteria</taxon>
        <taxon>Pseudomonadati</taxon>
        <taxon>Pseudomonadota</taxon>
        <taxon>Alphaproteobacteria</taxon>
        <taxon>Hyphomicrobiales</taxon>
        <taxon>Phyllobacteriaceae</taxon>
        <taxon>Mesorhizobium</taxon>
    </lineage>
</organism>
<dbReference type="EMBL" id="AGSN01000071">
    <property type="protein sequence ID" value="EHH12617.1"/>
    <property type="molecule type" value="Genomic_DNA"/>
</dbReference>
<protein>
    <submittedName>
        <fullName evidence="1">Uncharacterized protein</fullName>
    </submittedName>
</protein>
<proteinExistence type="predicted"/>
<reference evidence="1 2" key="1">
    <citation type="journal article" date="2012" name="J. Bacteriol.">
        <title>Draft Genome Sequence of Plant Growth-Promoting Rhizobium Mesorhizobium amorphae, Isolated from Zinc-Lead Mine Tailings.</title>
        <authorList>
            <person name="Hao X."/>
            <person name="Lin Y."/>
            <person name="Johnstone L."/>
            <person name="Baltrus D.A."/>
            <person name="Miller S.J."/>
            <person name="Wei G."/>
            <person name="Rensing C."/>
        </authorList>
    </citation>
    <scope>NUCLEOTIDE SEQUENCE [LARGE SCALE GENOMIC DNA]</scope>
    <source>
        <strain evidence="1 2">CCNWGS0123</strain>
    </source>
</reference>
<gene>
    <name evidence="1" type="ORF">MEA186_07459</name>
</gene>
<dbReference type="AlphaFoldDB" id="G6Y6C7"/>
<sequence>MRTKLPCGAFQADVYRFPALADVTAALVAGFTLDHTGERGRGPMLLLATKSANTAELPV</sequence>
<keyword evidence="2" id="KW-1185">Reference proteome</keyword>
<name>G6Y6C7_9HYPH</name>
<accession>G6Y6C7</accession>
<dbReference type="KEGG" id="mamo:A6B35_08790"/>
<dbReference type="Proteomes" id="UP000002949">
    <property type="component" value="Unassembled WGS sequence"/>
</dbReference>
<evidence type="ECO:0000313" key="1">
    <source>
        <dbReference type="EMBL" id="EHH12617.1"/>
    </source>
</evidence>